<evidence type="ECO:0000313" key="4">
    <source>
        <dbReference type="EMBL" id="MCF2948041.1"/>
    </source>
</evidence>
<dbReference type="Pfam" id="PF02368">
    <property type="entry name" value="Big_2"/>
    <property type="match status" value="1"/>
</dbReference>
<dbReference type="SUPFAM" id="SSF51445">
    <property type="entry name" value="(Trans)glycosidases"/>
    <property type="match status" value="1"/>
</dbReference>
<dbReference type="Gene3D" id="3.20.20.80">
    <property type="entry name" value="Glycosidases"/>
    <property type="match status" value="1"/>
</dbReference>
<organism evidence="4 5">
    <name type="scientific">Paraglaciecola algarum</name>
    <dbReference type="NCBI Taxonomy" id="3050085"/>
    <lineage>
        <taxon>Bacteria</taxon>
        <taxon>Pseudomonadati</taxon>
        <taxon>Pseudomonadota</taxon>
        <taxon>Gammaproteobacteria</taxon>
        <taxon>Alteromonadales</taxon>
        <taxon>Alteromonadaceae</taxon>
        <taxon>Paraglaciecola</taxon>
    </lineage>
</organism>
<sequence length="1236" mass="137354">MTFKLNKTYLAIGLLYTSAPFFSFAETANVEIDLSTQHYLGDTSQLQRNKFFNLHARGGNSPVAEIDQLYIRNELNADYGRSFWGPLSEAGNANYPSTEYAMEKGPISNAANRAHPLFNYGSNRTINTEHPSNVMVEGYDQVEGARWAADYYEYYFDDETRPLFYEPMNEPFVHASDFVDGPWDNNANQAVQVEMAKWFNEIAREFNARGLSTKVIGFSSAWPSFELNDFSNWETRMKMFIDVAGENIDGLSYHLYDGVNVTGQSNYRSGSNAEAIIDMMETYSHITLGVVKPHAITEYGGIVKGYPIEYSAEQSSQSLRSYNHLLFQFLNREDRLLTSTPFITDTAKWFYEANDFNPYPWVVLRPDPDSIVAGKVNNFLPTEKANFYHLWANVKGHRVAIDTQDPDLGAQAFVYGDRVFVALNNYEDGSKDVQLDFLPHDGTLENVRIKRLDAPYKEAAKYTDEVVNNAPNALTLMGHETVVLEYKYQAPIEHTQASKTTNYYADTYLQPIAANSPIMFTFDGVEVDQHSLSFTDAYASGFEYDQAVVDSISNNSTKRYESVLRSYNKQFEKIIADYPDTWSSSSDYQKLVARAQRSNTTVTALHYHYSMHGYNDSQNKAVLKMSIGRKHDKSKQPIVKVNGHTVAVPTDWKGYDQVTRDDFFGSIEIPVEAKYLKETNHVSLEFPDTQGHVSSLVLEVDTQKVYDKVAISELALTETDVVINKDKPYRIKSVISPANATNQYITWTSSDNSVATVDADGVIHPVVPGYTSITATTYDGGHTQSVNVEVADKLTVRNTVSIKNDVSKMDPTNAITLELAYSSDEDREVSFELYSPTNQWLGLAKVTVPAGKGDTSLTLSFAEELPAGKGYRVIASLRAIDGDWRTSVDGHTISDVEITSPYVPPTPEEGNLLGINGGFEVGHLNDWKIAWDALGSAEVLSEAAKDGEFGVKIDTTDGKIGILIDEDILPLGLIKAGKTFKLSFYMKRVSGTNWAGGFAQLINTTDGWKASPQPPWHGTAASPSDWILVEKEFSGLDWPDTGTSLQINMQTAGQVWYLDNIKLEDTSPVIVAPETNILANVNPSFEDATIAPWVGYWENNTSTNMLITADAASDGLQGLHLTSDGLTNTGINLAPEVMPQDLGLGEGKDYTISFDIKSNNGNVTGYIRNVSGESWGTRIETWFAAGTEWKTVTITRTQQDWAGLANARLDLYLFGNGGSADIDVYIDNIIIQPVTP</sequence>
<dbReference type="Pfam" id="PF18040">
    <property type="entry name" value="BPA_C"/>
    <property type="match status" value="1"/>
</dbReference>
<proteinExistence type="predicted"/>
<dbReference type="Gene3D" id="2.60.120.260">
    <property type="entry name" value="Galactose-binding domain-like"/>
    <property type="match status" value="2"/>
</dbReference>
<dbReference type="InterPro" id="IPR040527">
    <property type="entry name" value="Beta-sand_Porphyrn"/>
</dbReference>
<dbReference type="CDD" id="cd21510">
    <property type="entry name" value="agarase_cat"/>
    <property type="match status" value="1"/>
</dbReference>
<name>A0ABS9D8P6_9ALTE</name>
<dbReference type="SUPFAM" id="SSF49785">
    <property type="entry name" value="Galactose-binding domain-like"/>
    <property type="match status" value="2"/>
</dbReference>
<evidence type="ECO:0000256" key="1">
    <source>
        <dbReference type="ARBA" id="ARBA00022801"/>
    </source>
</evidence>
<dbReference type="EMBL" id="JAKGAS010000003">
    <property type="protein sequence ID" value="MCF2948041.1"/>
    <property type="molecule type" value="Genomic_DNA"/>
</dbReference>
<dbReference type="SUPFAM" id="SSF49373">
    <property type="entry name" value="Invasin/intimin cell-adhesion fragments"/>
    <property type="match status" value="1"/>
</dbReference>
<keyword evidence="2" id="KW-0732">Signal</keyword>
<dbReference type="InterPro" id="IPR003343">
    <property type="entry name" value="Big_2"/>
</dbReference>
<comment type="caution">
    <text evidence="4">The sequence shown here is derived from an EMBL/GenBank/DDBJ whole genome shotgun (WGS) entry which is preliminary data.</text>
</comment>
<evidence type="ECO:0000259" key="3">
    <source>
        <dbReference type="SMART" id="SM00635"/>
    </source>
</evidence>
<dbReference type="Gene3D" id="2.60.40.1080">
    <property type="match status" value="1"/>
</dbReference>
<dbReference type="Pfam" id="PF02018">
    <property type="entry name" value="CBM_4_9"/>
    <property type="match status" value="1"/>
</dbReference>
<dbReference type="InterPro" id="IPR017853">
    <property type="entry name" value="GH"/>
</dbReference>
<accession>A0ABS9D8P6</accession>
<dbReference type="Proteomes" id="UP001521137">
    <property type="component" value="Unassembled WGS sequence"/>
</dbReference>
<reference evidence="4 5" key="1">
    <citation type="submission" date="2022-01" db="EMBL/GenBank/DDBJ databases">
        <title>Paraglaciecola sp. G1-23.</title>
        <authorList>
            <person name="Jin M.S."/>
            <person name="Han D.M."/>
            <person name="Kim H.M."/>
            <person name="Jeon C.O."/>
        </authorList>
    </citation>
    <scope>NUCLEOTIDE SEQUENCE [LARGE SCALE GENOMIC DNA]</scope>
    <source>
        <strain evidence="4 5">G1-23</strain>
    </source>
</reference>
<feature type="domain" description="BIG2" evidence="3">
    <location>
        <begin position="710"/>
        <end position="787"/>
    </location>
</feature>
<dbReference type="InterPro" id="IPR041224">
    <property type="entry name" value="BPA_C"/>
</dbReference>
<keyword evidence="1" id="KW-0378">Hydrolase</keyword>
<dbReference type="RefSeq" id="WP_235311604.1">
    <property type="nucleotide sequence ID" value="NZ_JAKGAS010000003.1"/>
</dbReference>
<evidence type="ECO:0000313" key="5">
    <source>
        <dbReference type="Proteomes" id="UP001521137"/>
    </source>
</evidence>
<dbReference type="Gene3D" id="2.60.40.1180">
    <property type="entry name" value="Golgi alpha-mannosidase II"/>
    <property type="match status" value="1"/>
</dbReference>
<keyword evidence="5" id="KW-1185">Reference proteome</keyword>
<gene>
    <name evidence="4" type="ORF">L0668_07985</name>
</gene>
<dbReference type="InterPro" id="IPR008964">
    <property type="entry name" value="Invasin/intimin_cell_adhesion"/>
</dbReference>
<dbReference type="Pfam" id="PF18206">
    <property type="entry name" value="Porphyrn_cat_1"/>
    <property type="match status" value="1"/>
</dbReference>
<dbReference type="InterPro" id="IPR003305">
    <property type="entry name" value="CenC_carb-bd"/>
</dbReference>
<dbReference type="Gene3D" id="2.60.120.1200">
    <property type="match status" value="1"/>
</dbReference>
<dbReference type="InterPro" id="IPR008979">
    <property type="entry name" value="Galactose-bd-like_sf"/>
</dbReference>
<protein>
    <submittedName>
        <fullName evidence="4">Carbohydrate binding domain-containing protein</fullName>
    </submittedName>
</protein>
<dbReference type="InterPro" id="IPR013780">
    <property type="entry name" value="Glyco_hydro_b"/>
</dbReference>
<feature type="signal peptide" evidence="2">
    <location>
        <begin position="1"/>
        <end position="25"/>
    </location>
</feature>
<evidence type="ECO:0000256" key="2">
    <source>
        <dbReference type="SAM" id="SignalP"/>
    </source>
</evidence>
<feature type="chain" id="PRO_5045797865" evidence="2">
    <location>
        <begin position="26"/>
        <end position="1236"/>
    </location>
</feature>
<dbReference type="SMART" id="SM00635">
    <property type="entry name" value="BID_2"/>
    <property type="match status" value="1"/>
</dbReference>